<name>A0A0R2JUJ1_9LACO</name>
<reference evidence="1 2" key="1">
    <citation type="journal article" date="2015" name="Genome Announc.">
        <title>Expanding the biotechnology potential of lactobacilli through comparative genomics of 213 strains and associated genera.</title>
        <authorList>
            <person name="Sun Z."/>
            <person name="Harris H.M."/>
            <person name="McCann A."/>
            <person name="Guo C."/>
            <person name="Argimon S."/>
            <person name="Zhang W."/>
            <person name="Yang X."/>
            <person name="Jeffery I.B."/>
            <person name="Cooney J.C."/>
            <person name="Kagawa T.F."/>
            <person name="Liu W."/>
            <person name="Song Y."/>
            <person name="Salvetti E."/>
            <person name="Wrobel A."/>
            <person name="Rasinkangas P."/>
            <person name="Parkhill J."/>
            <person name="Rea M.C."/>
            <person name="O'Sullivan O."/>
            <person name="Ritari J."/>
            <person name="Douillard F.P."/>
            <person name="Paul Ross R."/>
            <person name="Yang R."/>
            <person name="Briner A.E."/>
            <person name="Felis G.E."/>
            <person name="de Vos W.M."/>
            <person name="Barrangou R."/>
            <person name="Klaenhammer T.R."/>
            <person name="Caufield P.W."/>
            <person name="Cui Y."/>
            <person name="Zhang H."/>
            <person name="O'Toole P.W."/>
        </authorList>
    </citation>
    <scope>NUCLEOTIDE SEQUENCE [LARGE SCALE GENOMIC DNA]</scope>
    <source>
        <strain evidence="1 2">DSM 15353</strain>
    </source>
</reference>
<evidence type="ECO:0000313" key="2">
    <source>
        <dbReference type="Proteomes" id="UP000051491"/>
    </source>
</evidence>
<dbReference type="AlphaFoldDB" id="A0A0R2JUJ1"/>
<protein>
    <submittedName>
        <fullName evidence="1">Uncharacterized protein</fullName>
    </submittedName>
</protein>
<gene>
    <name evidence="1" type="ORF">IV43_GL000265</name>
</gene>
<evidence type="ECO:0000313" key="1">
    <source>
        <dbReference type="EMBL" id="KRN80752.1"/>
    </source>
</evidence>
<proteinExistence type="predicted"/>
<dbReference type="Proteomes" id="UP000051491">
    <property type="component" value="Unassembled WGS sequence"/>
</dbReference>
<comment type="caution">
    <text evidence="1">The sequence shown here is derived from an EMBL/GenBank/DDBJ whole genome shotgun (WGS) entry which is preliminary data.</text>
</comment>
<accession>A0A0R2JUJ1</accession>
<sequence>MEFKKNWGTIYNYKIMTPLTYLNVYIMNTPAFIYEKFWNLQKKISFFDKEN</sequence>
<organism evidence="1 2">
    <name type="scientific">Ligilactobacillus acidipiscis</name>
    <dbReference type="NCBI Taxonomy" id="89059"/>
    <lineage>
        <taxon>Bacteria</taxon>
        <taxon>Bacillati</taxon>
        <taxon>Bacillota</taxon>
        <taxon>Bacilli</taxon>
        <taxon>Lactobacillales</taxon>
        <taxon>Lactobacillaceae</taxon>
        <taxon>Ligilactobacillus</taxon>
    </lineage>
</organism>
<dbReference type="EMBL" id="JQBK01000114">
    <property type="protein sequence ID" value="KRN80752.1"/>
    <property type="molecule type" value="Genomic_DNA"/>
</dbReference>
<dbReference type="PATRIC" id="fig|89059.3.peg.268"/>